<dbReference type="InterPro" id="IPR013974">
    <property type="entry name" value="SAF"/>
</dbReference>
<dbReference type="AlphaFoldDB" id="U2XM97"/>
<dbReference type="Pfam" id="PF13144">
    <property type="entry name" value="ChapFlgA"/>
    <property type="match status" value="1"/>
</dbReference>
<keyword evidence="2" id="KW-0732">Signal</keyword>
<accession>U2XM97</accession>
<dbReference type="SMART" id="SM00858">
    <property type="entry name" value="SAF"/>
    <property type="match status" value="1"/>
</dbReference>
<dbReference type="Proteomes" id="UP000016762">
    <property type="component" value="Unassembled WGS sequence"/>
</dbReference>
<dbReference type="GO" id="GO:0042597">
    <property type="term" value="C:periplasmic space"/>
    <property type="evidence" value="ECO:0007669"/>
    <property type="project" value="UniProtKB-SubCell"/>
</dbReference>
<dbReference type="EMBL" id="AWXE01000004">
    <property type="protein sequence ID" value="ERL46237.1"/>
    <property type="molecule type" value="Genomic_DNA"/>
</dbReference>
<dbReference type="CDD" id="cd11614">
    <property type="entry name" value="SAF_CpaB_FlgA_like"/>
    <property type="match status" value="1"/>
</dbReference>
<dbReference type="InterPro" id="IPR017585">
    <property type="entry name" value="SAF_FlgA"/>
</dbReference>
<feature type="domain" description="SAF" evidence="4">
    <location>
        <begin position="125"/>
        <end position="186"/>
    </location>
</feature>
<dbReference type="PANTHER" id="PTHR36307:SF1">
    <property type="entry name" value="FLAGELLA BASAL BODY P-RING FORMATION PROTEIN FLGA"/>
    <property type="match status" value="1"/>
</dbReference>
<reference evidence="5 6" key="1">
    <citation type="journal article" date="2014" name="FEMS Microbiol. Ecol.">
        <title>Genomic differentiation among two strains of the PS1 clade isolated from geographically separated marine habitats.</title>
        <authorList>
            <person name="Jimenez-Infante F."/>
            <person name="Ngugi D.K."/>
            <person name="Alam I."/>
            <person name="Rashid M."/>
            <person name="Baalawi W."/>
            <person name="Kamau A.A."/>
            <person name="Bajic V.B."/>
            <person name="Stingl U."/>
        </authorList>
    </citation>
    <scope>NUCLEOTIDE SEQUENCE [LARGE SCALE GENOMIC DNA]</scope>
    <source>
        <strain evidence="5 6">RS24</strain>
    </source>
</reference>
<sequence length="254" mass="28152">MMKFSFSAINLVFGLTLFFVPSEGQGALNNAQDDEIIRDVIGVEIKEAVNEYLKTHQIQGSPMVRDDKFFFTCADNLETIATNESFKTIRVSCAYPVERSAYIRTRVTGSTTTLNLNNENEDAQAARIVLAHSVSAGELLTEENLKSVVLPHYSGFGGYFDLSHVLGRKTKTPLREGTVLLSRHLVPNWTIQAEQQVDIENTVSGINVTTVGIALENGHVGDIIKVKNLNSDTVIEGFVINRKKIKINAKMNFM</sequence>
<gene>
    <name evidence="5" type="ORF">RS24_01235</name>
</gene>
<evidence type="ECO:0000256" key="3">
    <source>
        <dbReference type="ARBA" id="ARBA00022764"/>
    </source>
</evidence>
<evidence type="ECO:0000259" key="4">
    <source>
        <dbReference type="SMART" id="SM00858"/>
    </source>
</evidence>
<dbReference type="RefSeq" id="WP_021777216.1">
    <property type="nucleotide sequence ID" value="NZ_AWXE01000004.1"/>
</dbReference>
<dbReference type="PANTHER" id="PTHR36307">
    <property type="entry name" value="FLAGELLA BASAL BODY P-RING FORMATION PROTEIN FLGA"/>
    <property type="match status" value="1"/>
</dbReference>
<protein>
    <submittedName>
        <fullName evidence="5">Surf1 protein</fullName>
    </submittedName>
</protein>
<evidence type="ECO:0000313" key="6">
    <source>
        <dbReference type="Proteomes" id="UP000016762"/>
    </source>
</evidence>
<evidence type="ECO:0000256" key="1">
    <source>
        <dbReference type="ARBA" id="ARBA00004418"/>
    </source>
</evidence>
<dbReference type="OrthoDB" id="7689411at2"/>
<dbReference type="GO" id="GO:0044780">
    <property type="term" value="P:bacterial-type flagellum assembly"/>
    <property type="evidence" value="ECO:0007669"/>
    <property type="project" value="InterPro"/>
</dbReference>
<organism evidence="5 6">
    <name type="scientific">Candidatus Micropelagius thuwalensis</name>
    <dbReference type="NCBI Taxonomy" id="1397666"/>
    <lineage>
        <taxon>Bacteria</taxon>
        <taxon>Pseudomonadati</taxon>
        <taxon>Pseudomonadota</taxon>
        <taxon>Alphaproteobacteria</taxon>
        <taxon>PS1 clade</taxon>
        <taxon>Candidatus Micropelagius</taxon>
    </lineage>
</organism>
<comment type="caution">
    <text evidence="5">The sequence shown here is derived from an EMBL/GenBank/DDBJ whole genome shotgun (WGS) entry which is preliminary data.</text>
</comment>
<keyword evidence="6" id="KW-1185">Reference proteome</keyword>
<dbReference type="InterPro" id="IPR039246">
    <property type="entry name" value="Flagellar_FlgA"/>
</dbReference>
<comment type="subcellular location">
    <subcellularLocation>
        <location evidence="1">Periplasm</location>
    </subcellularLocation>
</comment>
<evidence type="ECO:0000313" key="5">
    <source>
        <dbReference type="EMBL" id="ERL46237.1"/>
    </source>
</evidence>
<name>U2XM97_9PROT</name>
<keyword evidence="3" id="KW-0574">Periplasm</keyword>
<dbReference type="eggNOG" id="COG1261">
    <property type="taxonomic scope" value="Bacteria"/>
</dbReference>
<proteinExistence type="predicted"/>
<dbReference type="STRING" id="1397666.RS24_01235"/>
<evidence type="ECO:0000256" key="2">
    <source>
        <dbReference type="ARBA" id="ARBA00022729"/>
    </source>
</evidence>
<dbReference type="NCBIfam" id="TIGR03170">
    <property type="entry name" value="flgA_cterm"/>
    <property type="match status" value="1"/>
</dbReference>
<dbReference type="Gene3D" id="2.30.30.760">
    <property type="match status" value="1"/>
</dbReference>